<dbReference type="InterPro" id="IPR002347">
    <property type="entry name" value="SDR_fam"/>
</dbReference>
<dbReference type="Proteomes" id="UP000538929">
    <property type="component" value="Unassembled WGS sequence"/>
</dbReference>
<dbReference type="Gene3D" id="3.40.50.720">
    <property type="entry name" value="NAD(P)-binding Rossmann-like Domain"/>
    <property type="match status" value="1"/>
</dbReference>
<keyword evidence="5" id="KW-1185">Reference proteome</keyword>
<protein>
    <submittedName>
        <fullName evidence="4">SDR family oxidoreductase</fullName>
    </submittedName>
</protein>
<keyword evidence="2" id="KW-0560">Oxidoreductase</keyword>
<dbReference type="SUPFAM" id="SSF51735">
    <property type="entry name" value="NAD(P)-binding Rossmann-fold domains"/>
    <property type="match status" value="1"/>
</dbReference>
<evidence type="ECO:0000256" key="1">
    <source>
        <dbReference type="ARBA" id="ARBA00006484"/>
    </source>
</evidence>
<dbReference type="RefSeq" id="WP_182607311.1">
    <property type="nucleotide sequence ID" value="NZ_VKHT01000646.1"/>
</dbReference>
<name>A0A7W3TFI7_9ACTN</name>
<dbReference type="PANTHER" id="PTHR42760">
    <property type="entry name" value="SHORT-CHAIN DEHYDROGENASES/REDUCTASES FAMILY MEMBER"/>
    <property type="match status" value="1"/>
</dbReference>
<comment type="similarity">
    <text evidence="1">Belongs to the short-chain dehydrogenases/reductases (SDR) family.</text>
</comment>
<comment type="caution">
    <text evidence="4">The sequence shown here is derived from an EMBL/GenBank/DDBJ whole genome shotgun (WGS) entry which is preliminary data.</text>
</comment>
<dbReference type="PRINTS" id="PR00081">
    <property type="entry name" value="GDHRDH"/>
</dbReference>
<accession>A0A7W3TFI7</accession>
<dbReference type="GO" id="GO:0016616">
    <property type="term" value="F:oxidoreductase activity, acting on the CH-OH group of donors, NAD or NADP as acceptor"/>
    <property type="evidence" value="ECO:0007669"/>
    <property type="project" value="TreeGrafter"/>
</dbReference>
<evidence type="ECO:0000259" key="3">
    <source>
        <dbReference type="SMART" id="SM00822"/>
    </source>
</evidence>
<feature type="domain" description="Ketoreductase" evidence="3">
    <location>
        <begin position="8"/>
        <end position="190"/>
    </location>
</feature>
<evidence type="ECO:0000313" key="5">
    <source>
        <dbReference type="Proteomes" id="UP000538929"/>
    </source>
</evidence>
<dbReference type="GO" id="GO:0048038">
    <property type="term" value="F:quinone binding"/>
    <property type="evidence" value="ECO:0007669"/>
    <property type="project" value="TreeGrafter"/>
</dbReference>
<evidence type="ECO:0000256" key="2">
    <source>
        <dbReference type="ARBA" id="ARBA00023002"/>
    </source>
</evidence>
<dbReference type="EMBL" id="VKHT01000646">
    <property type="protein sequence ID" value="MBB0245888.1"/>
    <property type="molecule type" value="Genomic_DNA"/>
</dbReference>
<dbReference type="PANTHER" id="PTHR42760:SF133">
    <property type="entry name" value="3-OXOACYL-[ACYL-CARRIER-PROTEIN] REDUCTASE"/>
    <property type="match status" value="1"/>
</dbReference>
<dbReference type="InterPro" id="IPR057326">
    <property type="entry name" value="KR_dom"/>
</dbReference>
<evidence type="ECO:0000313" key="4">
    <source>
        <dbReference type="EMBL" id="MBB0245888.1"/>
    </source>
</evidence>
<gene>
    <name evidence="4" type="ORF">FNQ90_17680</name>
</gene>
<dbReference type="Pfam" id="PF13561">
    <property type="entry name" value="adh_short_C2"/>
    <property type="match status" value="1"/>
</dbReference>
<sequence>MHDRFTDKVVLITGGAAGLGRAAAVRVAREGAEPVLVDVSEAGLAEAAAEIEEAAPGTEVLTIVADVSSEEDTRRYVTETRNAYGRIDCFFNNAGIEGRQNLTENYGATEFERVLAINLRGVFLGLEQVLGVMREQGHGRIVNTASVGGIRGVGNQSGYAAAKHGVVGLTRNSGVEYGEYGITVNAIAPGAVMTAMVEGSLKQIDEENWEEVGRQFVSLNPSKRFGRPEEVAHLVAFLLSDEASFINATTIAIDGGQSEKY</sequence>
<dbReference type="SMART" id="SM00822">
    <property type="entry name" value="PKS_KR"/>
    <property type="match status" value="1"/>
</dbReference>
<organism evidence="4 5">
    <name type="scientific">Streptomyces alkaliphilus</name>
    <dbReference type="NCBI Taxonomy" id="1472722"/>
    <lineage>
        <taxon>Bacteria</taxon>
        <taxon>Bacillati</taxon>
        <taxon>Actinomycetota</taxon>
        <taxon>Actinomycetes</taxon>
        <taxon>Kitasatosporales</taxon>
        <taxon>Streptomycetaceae</taxon>
        <taxon>Streptomyces</taxon>
    </lineage>
</organism>
<reference evidence="5" key="1">
    <citation type="submission" date="2019-10" db="EMBL/GenBank/DDBJ databases">
        <title>Streptomyces sp. nov., a novel actinobacterium isolated from alkaline environment.</title>
        <authorList>
            <person name="Golinska P."/>
        </authorList>
    </citation>
    <scope>NUCLEOTIDE SEQUENCE [LARGE SCALE GENOMIC DNA]</scope>
    <source>
        <strain evidence="5">DSM 42118</strain>
    </source>
</reference>
<proteinExistence type="inferred from homology"/>
<dbReference type="FunFam" id="3.40.50.720:FF:000084">
    <property type="entry name" value="Short-chain dehydrogenase reductase"/>
    <property type="match status" value="1"/>
</dbReference>
<dbReference type="AlphaFoldDB" id="A0A7W3TFI7"/>
<dbReference type="InterPro" id="IPR036291">
    <property type="entry name" value="NAD(P)-bd_dom_sf"/>
</dbReference>
<dbReference type="GO" id="GO:0006633">
    <property type="term" value="P:fatty acid biosynthetic process"/>
    <property type="evidence" value="ECO:0007669"/>
    <property type="project" value="TreeGrafter"/>
</dbReference>
<dbReference type="PRINTS" id="PR00080">
    <property type="entry name" value="SDRFAMILY"/>
</dbReference>